<dbReference type="GO" id="GO:0004497">
    <property type="term" value="F:monooxygenase activity"/>
    <property type="evidence" value="ECO:0007669"/>
    <property type="project" value="UniProtKB-KW"/>
</dbReference>
<name>A0AAE0AI53_9ROSI</name>
<evidence type="ECO:0000313" key="9">
    <source>
        <dbReference type="EMBL" id="KAK3218025.1"/>
    </source>
</evidence>
<evidence type="ECO:0000256" key="2">
    <source>
        <dbReference type="ARBA" id="ARBA00010617"/>
    </source>
</evidence>
<evidence type="ECO:0000256" key="4">
    <source>
        <dbReference type="ARBA" id="ARBA00022723"/>
    </source>
</evidence>
<reference evidence="9" key="1">
    <citation type="journal article" date="2023" name="Plant J.">
        <title>Genome sequences and population genomics provide insights into the demographic history, inbreeding, and mutation load of two 'living fossil' tree species of Dipteronia.</title>
        <authorList>
            <person name="Feng Y."/>
            <person name="Comes H.P."/>
            <person name="Chen J."/>
            <person name="Zhu S."/>
            <person name="Lu R."/>
            <person name="Zhang X."/>
            <person name="Li P."/>
            <person name="Qiu J."/>
            <person name="Olsen K.M."/>
            <person name="Qiu Y."/>
        </authorList>
    </citation>
    <scope>NUCLEOTIDE SEQUENCE</scope>
    <source>
        <strain evidence="9">NBL</strain>
    </source>
</reference>
<dbReference type="Pfam" id="PF00067">
    <property type="entry name" value="p450"/>
    <property type="match status" value="1"/>
</dbReference>
<dbReference type="InterPro" id="IPR036396">
    <property type="entry name" value="Cyt_P450_sf"/>
</dbReference>
<dbReference type="Proteomes" id="UP001281410">
    <property type="component" value="Unassembled WGS sequence"/>
</dbReference>
<evidence type="ECO:0000256" key="7">
    <source>
        <dbReference type="ARBA" id="ARBA00023033"/>
    </source>
</evidence>
<evidence type="ECO:0000256" key="5">
    <source>
        <dbReference type="ARBA" id="ARBA00023002"/>
    </source>
</evidence>
<dbReference type="AlphaFoldDB" id="A0AAE0AI53"/>
<keyword evidence="6 8" id="KW-0408">Iron</keyword>
<evidence type="ECO:0000256" key="8">
    <source>
        <dbReference type="PIRSR" id="PIRSR602401-1"/>
    </source>
</evidence>
<dbReference type="GO" id="GO:0005506">
    <property type="term" value="F:iron ion binding"/>
    <property type="evidence" value="ECO:0007669"/>
    <property type="project" value="InterPro"/>
</dbReference>
<dbReference type="InterPro" id="IPR001128">
    <property type="entry name" value="Cyt_P450"/>
</dbReference>
<dbReference type="GO" id="GO:0016705">
    <property type="term" value="F:oxidoreductase activity, acting on paired donors, with incorporation or reduction of molecular oxygen"/>
    <property type="evidence" value="ECO:0007669"/>
    <property type="project" value="InterPro"/>
</dbReference>
<protein>
    <recommendedName>
        <fullName evidence="11">Cytochrome P450</fullName>
    </recommendedName>
</protein>
<organism evidence="9 10">
    <name type="scientific">Dipteronia sinensis</name>
    <dbReference type="NCBI Taxonomy" id="43782"/>
    <lineage>
        <taxon>Eukaryota</taxon>
        <taxon>Viridiplantae</taxon>
        <taxon>Streptophyta</taxon>
        <taxon>Embryophyta</taxon>
        <taxon>Tracheophyta</taxon>
        <taxon>Spermatophyta</taxon>
        <taxon>Magnoliopsida</taxon>
        <taxon>eudicotyledons</taxon>
        <taxon>Gunneridae</taxon>
        <taxon>Pentapetalae</taxon>
        <taxon>rosids</taxon>
        <taxon>malvids</taxon>
        <taxon>Sapindales</taxon>
        <taxon>Sapindaceae</taxon>
        <taxon>Hippocastanoideae</taxon>
        <taxon>Acereae</taxon>
        <taxon>Dipteronia</taxon>
    </lineage>
</organism>
<evidence type="ECO:0000313" key="10">
    <source>
        <dbReference type="Proteomes" id="UP001281410"/>
    </source>
</evidence>
<keyword evidence="5" id="KW-0560">Oxidoreductase</keyword>
<evidence type="ECO:0000256" key="3">
    <source>
        <dbReference type="ARBA" id="ARBA00022617"/>
    </source>
</evidence>
<keyword evidence="7" id="KW-0503">Monooxygenase</keyword>
<evidence type="ECO:0008006" key="11">
    <source>
        <dbReference type="Google" id="ProtNLM"/>
    </source>
</evidence>
<evidence type="ECO:0000256" key="1">
    <source>
        <dbReference type="ARBA" id="ARBA00001971"/>
    </source>
</evidence>
<dbReference type="PRINTS" id="PR00463">
    <property type="entry name" value="EP450I"/>
</dbReference>
<dbReference type="PANTHER" id="PTHR24296">
    <property type="entry name" value="CYTOCHROME P450"/>
    <property type="match status" value="1"/>
</dbReference>
<dbReference type="EMBL" id="JANJYJ010000004">
    <property type="protein sequence ID" value="KAK3218025.1"/>
    <property type="molecule type" value="Genomic_DNA"/>
</dbReference>
<comment type="caution">
    <text evidence="9">The sequence shown here is derived from an EMBL/GenBank/DDBJ whole genome shotgun (WGS) entry which is preliminary data.</text>
</comment>
<dbReference type="SUPFAM" id="SSF48264">
    <property type="entry name" value="Cytochrome P450"/>
    <property type="match status" value="1"/>
</dbReference>
<keyword evidence="4 8" id="KW-0479">Metal-binding</keyword>
<keyword evidence="3 8" id="KW-0349">Heme</keyword>
<comment type="cofactor">
    <cofactor evidence="1 8">
        <name>heme</name>
        <dbReference type="ChEBI" id="CHEBI:30413"/>
    </cofactor>
</comment>
<accession>A0AAE0AI53</accession>
<gene>
    <name evidence="9" type="ORF">Dsin_011995</name>
</gene>
<keyword evidence="10" id="KW-1185">Reference proteome</keyword>
<dbReference type="GO" id="GO:0020037">
    <property type="term" value="F:heme binding"/>
    <property type="evidence" value="ECO:0007669"/>
    <property type="project" value="InterPro"/>
</dbReference>
<feature type="binding site" description="axial binding residue" evidence="8">
    <location>
        <position position="93"/>
    </location>
    <ligand>
        <name>heme</name>
        <dbReference type="ChEBI" id="CHEBI:30413"/>
    </ligand>
    <ligandPart>
        <name>Fe</name>
        <dbReference type="ChEBI" id="CHEBI:18248"/>
    </ligandPart>
</feature>
<sequence length="180" mass="21013">MHYLQAAISESMRLYPPVPINTKACLDNDILPDGTFIGKGWFIIYHVYAMGRIEAIWSENCNKFVPERWLENGIYRQENQFRYPVFQAGPRICLGKDMAYIQMESIAASVIERFVMDVRDKNTCQKYVATMTKNERWVTCKGEGKMCGCDLLRFILKLIDQVVKMSQKHRGKKNKKRLKC</sequence>
<dbReference type="InterPro" id="IPR002401">
    <property type="entry name" value="Cyt_P450_E_grp-I"/>
</dbReference>
<dbReference type="Gene3D" id="1.10.630.10">
    <property type="entry name" value="Cytochrome P450"/>
    <property type="match status" value="1"/>
</dbReference>
<comment type="similarity">
    <text evidence="2">Belongs to the cytochrome P450 family.</text>
</comment>
<evidence type="ECO:0000256" key="6">
    <source>
        <dbReference type="ARBA" id="ARBA00023004"/>
    </source>
</evidence>
<proteinExistence type="inferred from homology"/>